<comment type="caution">
    <text evidence="2">The sequence shown here is derived from an EMBL/GenBank/DDBJ whole genome shotgun (WGS) entry which is preliminary data.</text>
</comment>
<name>A0A1X4GLC4_HALEZ</name>
<gene>
    <name evidence="2" type="ORF">B9H04_10950</name>
</gene>
<dbReference type="EMBL" id="NEDJ01000036">
    <property type="protein sequence ID" value="OSO98465.1"/>
    <property type="molecule type" value="Genomic_DNA"/>
</dbReference>
<evidence type="ECO:0000313" key="3">
    <source>
        <dbReference type="Proteomes" id="UP000193587"/>
    </source>
</evidence>
<evidence type="ECO:0000313" key="2">
    <source>
        <dbReference type="EMBL" id="OSO98465.1"/>
    </source>
</evidence>
<sequence length="88" mass="8980">MTGLVAAERGIGEFAVVDALPEAVVVVFAAVTHLADPWLLFAMLAVGYWFASEGVAGSPRRAGATAIAAVTCAYAATALGKAWFAAPR</sequence>
<organism evidence="2 3">
    <name type="scientific">Halorubrum ezzemoulense DSM 17463</name>
    <dbReference type="NCBI Taxonomy" id="1121945"/>
    <lineage>
        <taxon>Archaea</taxon>
        <taxon>Methanobacteriati</taxon>
        <taxon>Methanobacteriota</taxon>
        <taxon>Stenosarchaea group</taxon>
        <taxon>Halobacteria</taxon>
        <taxon>Halobacteriales</taxon>
        <taxon>Haloferacaceae</taxon>
        <taxon>Halorubrum</taxon>
    </lineage>
</organism>
<keyword evidence="1" id="KW-0472">Membrane</keyword>
<feature type="transmembrane region" description="Helical" evidence="1">
    <location>
        <begin position="23"/>
        <end position="50"/>
    </location>
</feature>
<dbReference type="Proteomes" id="UP000193587">
    <property type="component" value="Unassembled WGS sequence"/>
</dbReference>
<feature type="non-terminal residue" evidence="2">
    <location>
        <position position="88"/>
    </location>
</feature>
<dbReference type="AlphaFoldDB" id="A0A1X4GLC4"/>
<reference evidence="2 3" key="1">
    <citation type="submission" date="2017-04" db="EMBL/GenBank/DDBJ databases">
        <title>MLSA of the genus Halorubrum.</title>
        <authorList>
            <person name="De La Haba R."/>
            <person name="Sanchez-Porro C."/>
            <person name="Infante-Dominguez C."/>
            <person name="Ventosa A."/>
        </authorList>
    </citation>
    <scope>NUCLEOTIDE SEQUENCE [LARGE SCALE GENOMIC DNA]</scope>
    <source>
        <strain evidence="2 3">DSM 17463</strain>
    </source>
</reference>
<protein>
    <submittedName>
        <fullName evidence="2">Phosphoesterase</fullName>
    </submittedName>
</protein>
<keyword evidence="1" id="KW-1133">Transmembrane helix</keyword>
<feature type="transmembrane region" description="Helical" evidence="1">
    <location>
        <begin position="62"/>
        <end position="84"/>
    </location>
</feature>
<evidence type="ECO:0000256" key="1">
    <source>
        <dbReference type="SAM" id="Phobius"/>
    </source>
</evidence>
<keyword evidence="1" id="KW-0812">Transmembrane</keyword>
<proteinExistence type="predicted"/>
<accession>A0A1X4GLC4</accession>